<evidence type="ECO:0000313" key="4">
    <source>
        <dbReference type="EMBL" id="VFK78527.1"/>
    </source>
</evidence>
<dbReference type="EMBL" id="CAADFU010000030">
    <property type="protein sequence ID" value="VFK43851.1"/>
    <property type="molecule type" value="Genomic_DNA"/>
</dbReference>
<name>A0A450YQL3_9GAMM</name>
<evidence type="ECO:0000313" key="3">
    <source>
        <dbReference type="EMBL" id="VFK43851.1"/>
    </source>
</evidence>
<feature type="compositionally biased region" description="Acidic residues" evidence="1">
    <location>
        <begin position="102"/>
        <end position="118"/>
    </location>
</feature>
<evidence type="ECO:0000313" key="2">
    <source>
        <dbReference type="EMBL" id="VFK39015.1"/>
    </source>
</evidence>
<accession>A0A450YQL3</accession>
<gene>
    <name evidence="4" type="ORF">BECKSD772D_GA0070982_10179</name>
    <name evidence="3" type="ORF">BECKSD772E_GA0070983_103020</name>
    <name evidence="2" type="ORF">BECKSD772F_GA0070984_103120</name>
</gene>
<sequence>MSGSEAVTALLKLLEIFTSWPPLLVFLLLLFRENVKSTLTVLAKRLEKISVGDYTFEFSEVRALAAQYDNAELFKQILLRRASVSGNGEEIDYIDEDVPVAETPIPDEEVDGDLESENEDRSDFNSELNRLQSH</sequence>
<evidence type="ECO:0000256" key="1">
    <source>
        <dbReference type="SAM" id="MobiDB-lite"/>
    </source>
</evidence>
<dbReference type="EMBL" id="CAADHB010000017">
    <property type="protein sequence ID" value="VFK78527.1"/>
    <property type="molecule type" value="Genomic_DNA"/>
</dbReference>
<feature type="region of interest" description="Disordered" evidence="1">
    <location>
        <begin position="102"/>
        <end position="134"/>
    </location>
</feature>
<organism evidence="3">
    <name type="scientific">Candidatus Kentrum sp. SD</name>
    <dbReference type="NCBI Taxonomy" id="2126332"/>
    <lineage>
        <taxon>Bacteria</taxon>
        <taxon>Pseudomonadati</taxon>
        <taxon>Pseudomonadota</taxon>
        <taxon>Gammaproteobacteria</taxon>
        <taxon>Candidatus Kentrum</taxon>
    </lineage>
</organism>
<protein>
    <submittedName>
        <fullName evidence="3">Uncharacterized protein</fullName>
    </submittedName>
</protein>
<dbReference type="AlphaFoldDB" id="A0A450YQL3"/>
<feature type="compositionally biased region" description="Polar residues" evidence="1">
    <location>
        <begin position="125"/>
        <end position="134"/>
    </location>
</feature>
<dbReference type="EMBL" id="CAADFR010000031">
    <property type="protein sequence ID" value="VFK39015.1"/>
    <property type="molecule type" value="Genomic_DNA"/>
</dbReference>
<reference evidence="3" key="1">
    <citation type="submission" date="2019-02" db="EMBL/GenBank/DDBJ databases">
        <authorList>
            <person name="Gruber-Vodicka R. H."/>
            <person name="Seah K. B. B."/>
        </authorList>
    </citation>
    <scope>NUCLEOTIDE SEQUENCE</scope>
    <source>
        <strain evidence="4">BECK_S127</strain>
        <strain evidence="3">BECK_S1320</strain>
        <strain evidence="2">BECK_S1321</strain>
    </source>
</reference>
<proteinExistence type="predicted"/>